<evidence type="ECO:0000313" key="1">
    <source>
        <dbReference type="EMBL" id="AIY44234.1"/>
    </source>
</evidence>
<dbReference type="AlphaFoldDB" id="A0A0A1FKP4"/>
<organism evidence="1 2">
    <name type="scientific">Collimonas arenae</name>
    <dbReference type="NCBI Taxonomy" id="279058"/>
    <lineage>
        <taxon>Bacteria</taxon>
        <taxon>Pseudomonadati</taxon>
        <taxon>Pseudomonadota</taxon>
        <taxon>Betaproteobacteria</taxon>
        <taxon>Burkholderiales</taxon>
        <taxon>Oxalobacteraceae</taxon>
        <taxon>Collimonas</taxon>
    </lineage>
</organism>
<dbReference type="KEGG" id="care:LT85_p055"/>
<keyword evidence="2" id="KW-1185">Reference proteome</keyword>
<reference evidence="2" key="1">
    <citation type="journal article" date="2014" name="Soil Biol. Biochem.">
        <title>Structure and function of bacterial communities in ageing soils: Insights from the Mendocino ecological staircase.</title>
        <authorList>
            <person name="Uroz S."/>
            <person name="Tech J.J."/>
            <person name="Sawaya N.A."/>
            <person name="Frey-Klett P."/>
            <person name="Leveau J.H.J."/>
        </authorList>
    </citation>
    <scope>NUCLEOTIDE SEQUENCE [LARGE SCALE GENOMIC DNA]</scope>
    <source>
        <strain evidence="2">Cal35</strain>
        <plasmid evidence="2">unnamed</plasmid>
    </source>
</reference>
<sequence>MADEKPLSVRYSADEKNRLEQAAALAGYKKLGPYIRDKSLDKIGHQSGGRDSLEMWAERQEITGRLAEIEATQKAANAMLTTLVYLVHRKATAGEISDLRAAVEYAGLSSNVLDKIAPDIGKLIKQLQAE</sequence>
<dbReference type="Proteomes" id="UP000030302">
    <property type="component" value="Plasmid unnamed"/>
</dbReference>
<dbReference type="EMBL" id="CP009963">
    <property type="protein sequence ID" value="AIY44234.1"/>
    <property type="molecule type" value="Genomic_DNA"/>
</dbReference>
<gene>
    <name evidence="1" type="ORF">LT85_p055</name>
</gene>
<geneLocation type="plasmid" evidence="1 2">
    <name>unnamed</name>
</geneLocation>
<accession>A0A0A1FKP4</accession>
<evidence type="ECO:0000313" key="2">
    <source>
        <dbReference type="Proteomes" id="UP000030302"/>
    </source>
</evidence>
<name>A0A0A1FKP4_9BURK</name>
<dbReference type="HOGENOM" id="CLU_1926744_0_0_4"/>
<keyword evidence="1" id="KW-0614">Plasmid</keyword>
<dbReference type="RefSeq" id="WP_040126146.1">
    <property type="nucleotide sequence ID" value="NZ_CP009963.1"/>
</dbReference>
<proteinExistence type="predicted"/>
<dbReference type="OrthoDB" id="6952748at2"/>
<protein>
    <submittedName>
        <fullName evidence="1">Uncharacterized protein</fullName>
    </submittedName>
</protein>